<feature type="domain" description="OmpR/PhoB-type" evidence="9">
    <location>
        <begin position="124"/>
        <end position="218"/>
    </location>
</feature>
<gene>
    <name evidence="10" type="ORF">ACFOD9_03920</name>
</gene>
<evidence type="ECO:0000256" key="2">
    <source>
        <dbReference type="ARBA" id="ARBA00023012"/>
    </source>
</evidence>
<feature type="domain" description="Response regulatory" evidence="8">
    <location>
        <begin position="1"/>
        <end position="116"/>
    </location>
</feature>
<dbReference type="CDD" id="cd00383">
    <property type="entry name" value="trans_reg_C"/>
    <property type="match status" value="1"/>
</dbReference>
<dbReference type="Proteomes" id="UP001595604">
    <property type="component" value="Unassembled WGS sequence"/>
</dbReference>
<dbReference type="EMBL" id="JBHRTQ010000004">
    <property type="protein sequence ID" value="MFC3173393.1"/>
    <property type="molecule type" value="Genomic_DNA"/>
</dbReference>
<dbReference type="Pfam" id="PF00486">
    <property type="entry name" value="Trans_reg_C"/>
    <property type="match status" value="1"/>
</dbReference>
<evidence type="ECO:0000256" key="3">
    <source>
        <dbReference type="ARBA" id="ARBA00023015"/>
    </source>
</evidence>
<dbReference type="InterPro" id="IPR039420">
    <property type="entry name" value="WalR-like"/>
</dbReference>
<keyword evidence="1" id="KW-0597">Phosphoprotein</keyword>
<dbReference type="InterPro" id="IPR016032">
    <property type="entry name" value="Sig_transdc_resp-reg_C-effctor"/>
</dbReference>
<dbReference type="PANTHER" id="PTHR48111:SF1">
    <property type="entry name" value="TWO-COMPONENT RESPONSE REGULATOR ORR33"/>
    <property type="match status" value="1"/>
</dbReference>
<dbReference type="PANTHER" id="PTHR48111">
    <property type="entry name" value="REGULATOR OF RPOS"/>
    <property type="match status" value="1"/>
</dbReference>
<dbReference type="InterPro" id="IPR011006">
    <property type="entry name" value="CheY-like_superfamily"/>
</dbReference>
<dbReference type="RefSeq" id="WP_379508780.1">
    <property type="nucleotide sequence ID" value="NZ_JBHRTQ010000004.1"/>
</dbReference>
<keyword evidence="3" id="KW-0805">Transcription regulation</keyword>
<keyword evidence="11" id="KW-1185">Reference proteome</keyword>
<evidence type="ECO:0000256" key="1">
    <source>
        <dbReference type="ARBA" id="ARBA00022553"/>
    </source>
</evidence>
<dbReference type="PROSITE" id="PS50110">
    <property type="entry name" value="RESPONSE_REGULATORY"/>
    <property type="match status" value="1"/>
</dbReference>
<name>A0ABV7IRS9_9SPHN</name>
<dbReference type="SMART" id="SM00862">
    <property type="entry name" value="Trans_reg_C"/>
    <property type="match status" value="1"/>
</dbReference>
<feature type="DNA-binding region" description="OmpR/PhoB-type" evidence="7">
    <location>
        <begin position="124"/>
        <end position="218"/>
    </location>
</feature>
<dbReference type="InterPro" id="IPR001789">
    <property type="entry name" value="Sig_transdc_resp-reg_receiver"/>
</dbReference>
<dbReference type="Gene3D" id="3.40.50.2300">
    <property type="match status" value="1"/>
</dbReference>
<evidence type="ECO:0000259" key="9">
    <source>
        <dbReference type="PROSITE" id="PS51755"/>
    </source>
</evidence>
<evidence type="ECO:0000313" key="11">
    <source>
        <dbReference type="Proteomes" id="UP001595604"/>
    </source>
</evidence>
<evidence type="ECO:0000256" key="4">
    <source>
        <dbReference type="ARBA" id="ARBA00023125"/>
    </source>
</evidence>
<evidence type="ECO:0000313" key="10">
    <source>
        <dbReference type="EMBL" id="MFC3173393.1"/>
    </source>
</evidence>
<dbReference type="InterPro" id="IPR001867">
    <property type="entry name" value="OmpR/PhoB-type_DNA-bd"/>
</dbReference>
<evidence type="ECO:0000256" key="7">
    <source>
        <dbReference type="PROSITE-ProRule" id="PRU01091"/>
    </source>
</evidence>
<comment type="caution">
    <text evidence="6">Lacks conserved residue(s) required for the propagation of feature annotation.</text>
</comment>
<dbReference type="Gene3D" id="1.10.10.10">
    <property type="entry name" value="Winged helix-like DNA-binding domain superfamily/Winged helix DNA-binding domain"/>
    <property type="match status" value="1"/>
</dbReference>
<evidence type="ECO:0000256" key="5">
    <source>
        <dbReference type="ARBA" id="ARBA00023163"/>
    </source>
</evidence>
<keyword evidence="4 7" id="KW-0238">DNA-binding</keyword>
<evidence type="ECO:0000259" key="8">
    <source>
        <dbReference type="PROSITE" id="PS50110"/>
    </source>
</evidence>
<comment type="caution">
    <text evidence="10">The sequence shown here is derived from an EMBL/GenBank/DDBJ whole genome shotgun (WGS) entry which is preliminary data.</text>
</comment>
<dbReference type="SUPFAM" id="SSF46894">
    <property type="entry name" value="C-terminal effector domain of the bipartite response regulators"/>
    <property type="match status" value="1"/>
</dbReference>
<accession>A0ABV7IRS9</accession>
<protein>
    <submittedName>
        <fullName evidence="10">Winged helix-turn-helix domain-containing protein</fullName>
    </submittedName>
</protein>
<reference evidence="11" key="1">
    <citation type="journal article" date="2019" name="Int. J. Syst. Evol. Microbiol.">
        <title>The Global Catalogue of Microorganisms (GCM) 10K type strain sequencing project: providing services to taxonomists for standard genome sequencing and annotation.</title>
        <authorList>
            <consortium name="The Broad Institute Genomics Platform"/>
            <consortium name="The Broad Institute Genome Sequencing Center for Infectious Disease"/>
            <person name="Wu L."/>
            <person name="Ma J."/>
        </authorList>
    </citation>
    <scope>NUCLEOTIDE SEQUENCE [LARGE SCALE GENOMIC DNA]</scope>
    <source>
        <strain evidence="11">KCTC 42984</strain>
    </source>
</reference>
<keyword evidence="2" id="KW-0902">Two-component regulatory system</keyword>
<proteinExistence type="predicted"/>
<organism evidence="10 11">
    <name type="scientific">Novosphingobium bradum</name>
    <dbReference type="NCBI Taxonomy" id="1737444"/>
    <lineage>
        <taxon>Bacteria</taxon>
        <taxon>Pseudomonadati</taxon>
        <taxon>Pseudomonadota</taxon>
        <taxon>Alphaproteobacteria</taxon>
        <taxon>Sphingomonadales</taxon>
        <taxon>Sphingomonadaceae</taxon>
        <taxon>Novosphingobium</taxon>
    </lineage>
</organism>
<sequence length="235" mass="25307">MLLMVIDQGGGIFDRLAHRLRLAGFMLAAVGTAAEIPASPLRASTQAILIDQGREAPCTAGTVAELRAAGLTQPVLVLAARDDWRERVAALDAGANDILLKPVHSEEVAARLRAAVRSNAGKAASRMTFGDIEFDMKARCAWRAGKCLALTRNEFRLLQNLLLANGGFLTKQQISEALWPGDRNVTSNAIEVLCNRLRAKLGPDRILTLRGMGYRLALPDMTDGLPPEPGPCKNC</sequence>
<evidence type="ECO:0000256" key="6">
    <source>
        <dbReference type="PROSITE-ProRule" id="PRU00169"/>
    </source>
</evidence>
<dbReference type="PROSITE" id="PS51755">
    <property type="entry name" value="OMPR_PHOB"/>
    <property type="match status" value="1"/>
</dbReference>
<dbReference type="SUPFAM" id="SSF52172">
    <property type="entry name" value="CheY-like"/>
    <property type="match status" value="1"/>
</dbReference>
<keyword evidence="5" id="KW-0804">Transcription</keyword>
<dbReference type="InterPro" id="IPR036388">
    <property type="entry name" value="WH-like_DNA-bd_sf"/>
</dbReference>